<dbReference type="EMBL" id="BFAV01000071">
    <property type="protein sequence ID" value="GBF32932.1"/>
    <property type="molecule type" value="Genomic_DNA"/>
</dbReference>
<dbReference type="GO" id="GO:0008033">
    <property type="term" value="P:tRNA processing"/>
    <property type="evidence" value="ECO:0007669"/>
    <property type="project" value="InterPro"/>
</dbReference>
<reference evidence="4" key="1">
    <citation type="submission" date="2018-02" db="EMBL/GenBank/DDBJ databases">
        <title>Genome sequence of Desulfocucumis palustris strain NAW-5.</title>
        <authorList>
            <person name="Watanabe M."/>
            <person name="Kojima H."/>
            <person name="Fukui M."/>
        </authorList>
    </citation>
    <scope>NUCLEOTIDE SEQUENCE [LARGE SCALE GENOMIC DNA]</scope>
    <source>
        <strain evidence="4">NAW-5</strain>
    </source>
</reference>
<accession>A0A2L2XA59</accession>
<dbReference type="CDD" id="cd24138">
    <property type="entry name" value="TtcA-like"/>
    <property type="match status" value="1"/>
</dbReference>
<dbReference type="GO" id="GO:0016740">
    <property type="term" value="F:transferase activity"/>
    <property type="evidence" value="ECO:0007669"/>
    <property type="project" value="UniProtKB-KW"/>
</dbReference>
<dbReference type="Proteomes" id="UP000239549">
    <property type="component" value="Unassembled WGS sequence"/>
</dbReference>
<dbReference type="Pfam" id="PF01171">
    <property type="entry name" value="ATP_bind_3"/>
    <property type="match status" value="1"/>
</dbReference>
<proteinExistence type="predicted"/>
<dbReference type="Gene3D" id="3.40.50.620">
    <property type="entry name" value="HUPs"/>
    <property type="match status" value="1"/>
</dbReference>
<evidence type="ECO:0000313" key="4">
    <source>
        <dbReference type="Proteomes" id="UP000239549"/>
    </source>
</evidence>
<dbReference type="InterPro" id="IPR014729">
    <property type="entry name" value="Rossmann-like_a/b/a_fold"/>
</dbReference>
<evidence type="ECO:0000256" key="1">
    <source>
        <dbReference type="ARBA" id="ARBA00022679"/>
    </source>
</evidence>
<dbReference type="SUPFAM" id="SSF52402">
    <property type="entry name" value="Adenine nucleotide alpha hydrolases-like"/>
    <property type="match status" value="1"/>
</dbReference>
<dbReference type="InterPro" id="IPR011063">
    <property type="entry name" value="TilS/TtcA_N"/>
</dbReference>
<organism evidence="3 4">
    <name type="scientific">Desulfocucumis palustris</name>
    <dbReference type="NCBI Taxonomy" id="1898651"/>
    <lineage>
        <taxon>Bacteria</taxon>
        <taxon>Bacillati</taxon>
        <taxon>Bacillota</taxon>
        <taxon>Clostridia</taxon>
        <taxon>Eubacteriales</taxon>
        <taxon>Desulfocucumaceae</taxon>
        <taxon>Desulfocucumis</taxon>
    </lineage>
</organism>
<dbReference type="PANTHER" id="PTHR43686:SF1">
    <property type="entry name" value="AMINOTRAN_5 DOMAIN-CONTAINING PROTEIN"/>
    <property type="match status" value="1"/>
</dbReference>
<keyword evidence="1" id="KW-0808">Transferase</keyword>
<feature type="domain" description="tRNA(Ile)-lysidine/2-thiocytidine synthase N-terminal" evidence="2">
    <location>
        <begin position="32"/>
        <end position="199"/>
    </location>
</feature>
<evidence type="ECO:0000313" key="3">
    <source>
        <dbReference type="EMBL" id="GBF32932.1"/>
    </source>
</evidence>
<name>A0A2L2XA59_9FIRM</name>
<comment type="caution">
    <text evidence="3">The sequence shown here is derived from an EMBL/GenBank/DDBJ whole genome shotgun (WGS) entry which is preliminary data.</text>
</comment>
<gene>
    <name evidence="3" type="ORF">DCCM_2029</name>
</gene>
<sequence length="253" mass="29125">MTNKKKDFRKWALAYVKKAMVDYNMISRGDGVAVGLSGGKDSGVLLYALWAVRRIAPIDFDIQAIFLDLGFGMDVEPLRHYCRRLEIPFHLLRTDIGEIVFDVRNEKNPCALCANLRRGALNGLALELGCRKVALGHHLDDVVETFFMSLFYNGQFRTFEPNTYLDRRDMHMIRPLVYLEQETVRELSVLEKVPVIENPCPVSGHTKREEIKLLVRELMIKYPDLRQRMLTALHTADLKNLWPPPADRPGTRD</sequence>
<protein>
    <submittedName>
        <fullName evidence="3">tRNA(Cytosine32)-2-thiocytidine synthetase</fullName>
    </submittedName>
</protein>
<keyword evidence="4" id="KW-1185">Reference proteome</keyword>
<dbReference type="InterPro" id="IPR035107">
    <property type="entry name" value="tRNA_thiolation_TtcA_Ctu1"/>
</dbReference>
<evidence type="ECO:0000259" key="2">
    <source>
        <dbReference type="Pfam" id="PF01171"/>
    </source>
</evidence>
<dbReference type="RefSeq" id="WP_307718799.1">
    <property type="nucleotide sequence ID" value="NZ_BFAV01000071.1"/>
</dbReference>
<dbReference type="PANTHER" id="PTHR43686">
    <property type="entry name" value="SULFURTRANSFERASE-RELATED"/>
    <property type="match status" value="1"/>
</dbReference>
<dbReference type="PIRSF" id="PIRSF004976">
    <property type="entry name" value="ATPase_YdaO"/>
    <property type="match status" value="1"/>
</dbReference>
<dbReference type="AlphaFoldDB" id="A0A2L2XA59"/>